<evidence type="ECO:0000313" key="3">
    <source>
        <dbReference type="Proteomes" id="UP000019804"/>
    </source>
</evidence>
<dbReference type="AlphaFoldDB" id="A0A017S796"/>
<dbReference type="PANTHER" id="PTHR43736:SF1">
    <property type="entry name" value="DIHYDRONEOPTERIN TRIPHOSPHATE DIPHOSPHATASE"/>
    <property type="match status" value="1"/>
</dbReference>
<reference evidence="3" key="1">
    <citation type="journal article" date="2014" name="Nat. Commun.">
        <title>Genomic adaptations of the halophilic Dead Sea filamentous fungus Eurotium rubrum.</title>
        <authorList>
            <person name="Kis-Papo T."/>
            <person name="Weig A.R."/>
            <person name="Riley R."/>
            <person name="Persoh D."/>
            <person name="Salamov A."/>
            <person name="Sun H."/>
            <person name="Lipzen A."/>
            <person name="Wasser S.P."/>
            <person name="Rambold G."/>
            <person name="Grigoriev I.V."/>
            <person name="Nevo E."/>
        </authorList>
    </citation>
    <scope>NUCLEOTIDE SEQUENCE [LARGE SCALE GENOMIC DNA]</scope>
    <source>
        <strain evidence="3">CBS 135680</strain>
    </source>
</reference>
<dbReference type="HOGENOM" id="CLU_067850_0_1_1"/>
<dbReference type="EMBL" id="KK088434">
    <property type="protein sequence ID" value="EYE92913.1"/>
    <property type="molecule type" value="Genomic_DNA"/>
</dbReference>
<dbReference type="CDD" id="cd02883">
    <property type="entry name" value="NUDIX_Hydrolase"/>
    <property type="match status" value="1"/>
</dbReference>
<feature type="domain" description="Nudix hydrolase" evidence="1">
    <location>
        <begin position="10"/>
        <end position="175"/>
    </location>
</feature>
<evidence type="ECO:0000313" key="2">
    <source>
        <dbReference type="EMBL" id="EYE92913.1"/>
    </source>
</evidence>
<dbReference type="Pfam" id="PF00293">
    <property type="entry name" value="NUDIX"/>
    <property type="match status" value="1"/>
</dbReference>
<feature type="non-terminal residue" evidence="2">
    <location>
        <position position="1"/>
    </location>
</feature>
<name>A0A017S796_ASPRC</name>
<dbReference type="Gene3D" id="3.90.79.10">
    <property type="entry name" value="Nucleoside Triphosphate Pyrophosphohydrolase"/>
    <property type="match status" value="1"/>
</dbReference>
<organism evidence="2 3">
    <name type="scientific">Aspergillus ruber (strain CBS 135680)</name>
    <dbReference type="NCBI Taxonomy" id="1388766"/>
    <lineage>
        <taxon>Eukaryota</taxon>
        <taxon>Fungi</taxon>
        <taxon>Dikarya</taxon>
        <taxon>Ascomycota</taxon>
        <taxon>Pezizomycotina</taxon>
        <taxon>Eurotiomycetes</taxon>
        <taxon>Eurotiomycetidae</taxon>
        <taxon>Eurotiales</taxon>
        <taxon>Aspergillaceae</taxon>
        <taxon>Aspergillus</taxon>
        <taxon>Aspergillus subgen. Aspergillus</taxon>
    </lineage>
</organism>
<accession>A0A017S796</accession>
<dbReference type="PROSITE" id="PS51462">
    <property type="entry name" value="NUDIX"/>
    <property type="match status" value="1"/>
</dbReference>
<proteinExistence type="predicted"/>
<dbReference type="OrthoDB" id="10251412at2759"/>
<gene>
    <name evidence="2" type="ORF">EURHEDRAFT_461297</name>
</gene>
<dbReference type="InterPro" id="IPR000086">
    <property type="entry name" value="NUDIX_hydrolase_dom"/>
</dbReference>
<dbReference type="RefSeq" id="XP_040636601.1">
    <property type="nucleotide sequence ID" value="XM_040784708.1"/>
</dbReference>
<dbReference type="InterPro" id="IPR015797">
    <property type="entry name" value="NUDIX_hydrolase-like_dom_sf"/>
</dbReference>
<protein>
    <recommendedName>
        <fullName evidence="1">Nudix hydrolase domain-containing protein</fullName>
    </recommendedName>
</protein>
<keyword evidence="3" id="KW-1185">Reference proteome</keyword>
<dbReference type="Proteomes" id="UP000019804">
    <property type="component" value="Unassembled WGS sequence"/>
</dbReference>
<dbReference type="SUPFAM" id="SSF55811">
    <property type="entry name" value="Nudix"/>
    <property type="match status" value="1"/>
</dbReference>
<sequence length="182" mass="21194">PCRFRFHGITYRIRVSAHVFSWPDDNNIETADSPKPRLLLIQRALCDTKPEYWEVAGGGVDKQDQNPQNALEREVQEETGLQLSRVTHALPVQTWRRFKGGEWHEWVGLPYIIEVSKQRANSQDVPQPVMEWEDVIRLNPKEHQAFTWATEDEVRSGKYQMFGNHKEAILEAFAIVTRNRSV</sequence>
<evidence type="ECO:0000259" key="1">
    <source>
        <dbReference type="PROSITE" id="PS51462"/>
    </source>
</evidence>
<dbReference type="PANTHER" id="PTHR43736">
    <property type="entry name" value="ADP-RIBOSE PYROPHOSPHATASE"/>
    <property type="match status" value="1"/>
</dbReference>
<dbReference type="GeneID" id="63699832"/>